<keyword evidence="1" id="KW-1133">Transmembrane helix</keyword>
<evidence type="ECO:0000313" key="3">
    <source>
        <dbReference type="Proteomes" id="UP000198742"/>
    </source>
</evidence>
<gene>
    <name evidence="2" type="ORF">SAMN04489844_2238</name>
</gene>
<dbReference type="GO" id="GO:0009401">
    <property type="term" value="P:phosphoenolpyruvate-dependent sugar phosphotransferase system"/>
    <property type="evidence" value="ECO:0007669"/>
    <property type="project" value="InterPro"/>
</dbReference>
<feature type="transmembrane region" description="Helical" evidence="1">
    <location>
        <begin position="172"/>
        <end position="193"/>
    </location>
</feature>
<name>A0A1H4S8Z9_9ACTN</name>
<dbReference type="NCBIfam" id="TIGR00821">
    <property type="entry name" value="EII-GUT"/>
    <property type="match status" value="1"/>
</dbReference>
<dbReference type="PROSITE" id="PS51107">
    <property type="entry name" value="PTS_EIIC_TYPE_5"/>
    <property type="match status" value="1"/>
</dbReference>
<keyword evidence="3" id="KW-1185">Reference proteome</keyword>
<feature type="transmembrane region" description="Helical" evidence="1">
    <location>
        <begin position="49"/>
        <end position="70"/>
    </location>
</feature>
<evidence type="ECO:0000313" key="2">
    <source>
        <dbReference type="EMBL" id="SEC40706.1"/>
    </source>
</evidence>
<dbReference type="PANTHER" id="PTHR40399:SF1">
    <property type="entry name" value="PTS SYSTEM GLUCITOL_SORBITOL-SPECIFIC EIIC COMPONENT"/>
    <property type="match status" value="1"/>
</dbReference>
<dbReference type="STRING" id="402596.SAMN04489844_2238"/>
<keyword evidence="1" id="KW-0472">Membrane</keyword>
<sequence length="209" mass="22560">MPFTPMALAVLPLAADTPTVDPPTGVFGALADAANWFIGLFNAGGEVFLGLVTGIIPTLIVLLTFVNALIRMIGPERIDKLGEVAARPGLQYYPVRYLLLPVLSVFFLTNPMAYTMGRFLPEKYKPAFYDSAVSFVHPITGIFPHANAGELFVYLGIAAGITTLGLNTSDLAVRYLIVGLVVIFIRGVLTEIITTRMLARRTSNEEVAA</sequence>
<keyword evidence="1" id="KW-0812">Transmembrane</keyword>
<dbReference type="AlphaFoldDB" id="A0A1H4S8Z9"/>
<dbReference type="RefSeq" id="WP_245734632.1">
    <property type="nucleotide sequence ID" value="NZ_FNRT01000002.1"/>
</dbReference>
<dbReference type="Pfam" id="PF03608">
    <property type="entry name" value="EII-GUT"/>
    <property type="match status" value="1"/>
</dbReference>
<proteinExistence type="predicted"/>
<dbReference type="PIRSF" id="PIRSF038321">
    <property type="entry name" value="PTS_glc_srb_IIC"/>
    <property type="match status" value="1"/>
</dbReference>
<dbReference type="GO" id="GO:0016020">
    <property type="term" value="C:membrane"/>
    <property type="evidence" value="ECO:0007669"/>
    <property type="project" value="InterPro"/>
</dbReference>
<feature type="transmembrane region" description="Helical" evidence="1">
    <location>
        <begin position="97"/>
        <end position="116"/>
    </location>
</feature>
<dbReference type="InterPro" id="IPR004699">
    <property type="entry name" value="PTS_IID_sorb"/>
</dbReference>
<protein>
    <submittedName>
        <fullName evidence="2">PTS system, glucitol/sorbitol-specific IIC component</fullName>
    </submittedName>
</protein>
<dbReference type="Proteomes" id="UP000198742">
    <property type="component" value="Unassembled WGS sequence"/>
</dbReference>
<dbReference type="EMBL" id="FNRT01000002">
    <property type="protein sequence ID" value="SEC40706.1"/>
    <property type="molecule type" value="Genomic_DNA"/>
</dbReference>
<accession>A0A1H4S8Z9</accession>
<organism evidence="2 3">
    <name type="scientific">Nocardioides exalbidus</name>
    <dbReference type="NCBI Taxonomy" id="402596"/>
    <lineage>
        <taxon>Bacteria</taxon>
        <taxon>Bacillati</taxon>
        <taxon>Actinomycetota</taxon>
        <taxon>Actinomycetes</taxon>
        <taxon>Propionibacteriales</taxon>
        <taxon>Nocardioidaceae</taxon>
        <taxon>Nocardioides</taxon>
    </lineage>
</organism>
<reference evidence="3" key="1">
    <citation type="submission" date="2016-10" db="EMBL/GenBank/DDBJ databases">
        <authorList>
            <person name="Varghese N."/>
            <person name="Submissions S."/>
        </authorList>
    </citation>
    <scope>NUCLEOTIDE SEQUENCE [LARGE SCALE GENOMIC DNA]</scope>
    <source>
        <strain evidence="3">DSM 22017</strain>
    </source>
</reference>
<dbReference type="PANTHER" id="PTHR40399">
    <property type="entry name" value="PTS SYSTEM GLUCITOL/SORBITOL-SPECIFIC EIIC COMPONENT"/>
    <property type="match status" value="1"/>
</dbReference>
<evidence type="ECO:0000256" key="1">
    <source>
        <dbReference type="SAM" id="Phobius"/>
    </source>
</evidence>